<gene>
    <name evidence="1" type="ORF">NJ959_16190</name>
</gene>
<dbReference type="AlphaFoldDB" id="A0AAE3KN59"/>
<sequence>MRVNAITYPPNASLLQQIFIGCHHIAAWQKTRCHRFQEVVGEHPEQGRNAGCILAPPFELGGCFILKFYDRLKSVATQTKPAFAG</sequence>
<organism evidence="1 2">
    <name type="scientific">Limnofasciculus baicalensis BBK-W-15</name>
    <dbReference type="NCBI Taxonomy" id="2699891"/>
    <lineage>
        <taxon>Bacteria</taxon>
        <taxon>Bacillati</taxon>
        <taxon>Cyanobacteriota</taxon>
        <taxon>Cyanophyceae</taxon>
        <taxon>Coleofasciculales</taxon>
        <taxon>Coleofasciculaceae</taxon>
        <taxon>Limnofasciculus</taxon>
        <taxon>Limnofasciculus baicalensis</taxon>
    </lineage>
</organism>
<name>A0AAE3KN59_9CYAN</name>
<dbReference type="PROSITE" id="PS51257">
    <property type="entry name" value="PROKAR_LIPOPROTEIN"/>
    <property type="match status" value="1"/>
</dbReference>
<keyword evidence="2" id="KW-1185">Reference proteome</keyword>
<dbReference type="RefSeq" id="WP_254012745.1">
    <property type="nucleotide sequence ID" value="NZ_JAMZMM010000158.1"/>
</dbReference>
<proteinExistence type="predicted"/>
<evidence type="ECO:0000313" key="2">
    <source>
        <dbReference type="Proteomes" id="UP001204953"/>
    </source>
</evidence>
<protein>
    <submittedName>
        <fullName evidence="1">Uncharacterized protein</fullName>
    </submittedName>
</protein>
<reference evidence="1" key="1">
    <citation type="submission" date="2022-06" db="EMBL/GenBank/DDBJ databases">
        <title>New cyanobacteria of genus Symplocastrum in benthos of Lake Baikal.</title>
        <authorList>
            <person name="Sorokovikova E."/>
            <person name="Tikhonova I."/>
            <person name="Krasnopeev A."/>
            <person name="Evseev P."/>
            <person name="Gladkikh A."/>
            <person name="Belykh O."/>
        </authorList>
    </citation>
    <scope>NUCLEOTIDE SEQUENCE</scope>
    <source>
        <strain evidence="1">BBK-W-15</strain>
    </source>
</reference>
<evidence type="ECO:0000313" key="1">
    <source>
        <dbReference type="EMBL" id="MCP2729974.1"/>
    </source>
</evidence>
<dbReference type="Proteomes" id="UP001204953">
    <property type="component" value="Unassembled WGS sequence"/>
</dbReference>
<comment type="caution">
    <text evidence="1">The sequence shown here is derived from an EMBL/GenBank/DDBJ whole genome shotgun (WGS) entry which is preliminary data.</text>
</comment>
<dbReference type="EMBL" id="JAMZMM010000158">
    <property type="protein sequence ID" value="MCP2729974.1"/>
    <property type="molecule type" value="Genomic_DNA"/>
</dbReference>
<accession>A0AAE3KN59</accession>